<dbReference type="InterPro" id="IPR001789">
    <property type="entry name" value="Sig_transdc_resp-reg_receiver"/>
</dbReference>
<evidence type="ECO:0000259" key="3">
    <source>
        <dbReference type="PROSITE" id="PS50043"/>
    </source>
</evidence>
<dbReference type="Proteomes" id="UP000645966">
    <property type="component" value="Unassembled WGS sequence"/>
</dbReference>
<dbReference type="RefSeq" id="WP_198737309.1">
    <property type="nucleotide sequence ID" value="NZ_JAEIOS010000009.1"/>
</dbReference>
<keyword evidence="2" id="KW-0597">Phosphoprotein</keyword>
<sequence length="204" mass="21367">MTGRIRIIIADDQALVRGAVAALLSLQADIEVVAECADGAETVDAARRLEPHVCLLDIEMPGMDGLTATQAIRALPNPPKVLIVTTFGRIGYLKRALDAGASGFTVKTAPAGELAAAVRRVHRGLRAIDPVLARESLSSGTNPLTARECDVLRLSLTGNTIAGIAGHLGLSPGTVRNHISHAIAKTHAVTRTEAAVTAREHGWI</sequence>
<dbReference type="PANTHER" id="PTHR43214">
    <property type="entry name" value="TWO-COMPONENT RESPONSE REGULATOR"/>
    <property type="match status" value="1"/>
</dbReference>
<dbReference type="InterPro" id="IPR016032">
    <property type="entry name" value="Sig_transdc_resp-reg_C-effctor"/>
</dbReference>
<dbReference type="GO" id="GO:0003677">
    <property type="term" value="F:DNA binding"/>
    <property type="evidence" value="ECO:0007669"/>
    <property type="project" value="UniProtKB-KW"/>
</dbReference>
<dbReference type="InterPro" id="IPR000792">
    <property type="entry name" value="Tscrpt_reg_LuxR_C"/>
</dbReference>
<dbReference type="Gene3D" id="3.40.50.2300">
    <property type="match status" value="1"/>
</dbReference>
<dbReference type="GO" id="GO:0006355">
    <property type="term" value="P:regulation of DNA-templated transcription"/>
    <property type="evidence" value="ECO:0007669"/>
    <property type="project" value="InterPro"/>
</dbReference>
<reference evidence="5" key="1">
    <citation type="submission" date="2020-12" db="EMBL/GenBank/DDBJ databases">
        <title>Genome public.</title>
        <authorList>
            <person name="Sun Q."/>
        </authorList>
    </citation>
    <scope>NUCLEOTIDE SEQUENCE</scope>
    <source>
        <strain evidence="5">CCM 8863</strain>
    </source>
</reference>
<organism evidence="5 6">
    <name type="scientific">Corynebacterium meridianum</name>
    <dbReference type="NCBI Taxonomy" id="2765363"/>
    <lineage>
        <taxon>Bacteria</taxon>
        <taxon>Bacillati</taxon>
        <taxon>Actinomycetota</taxon>
        <taxon>Actinomycetes</taxon>
        <taxon>Mycobacteriales</taxon>
        <taxon>Corynebacteriaceae</taxon>
        <taxon>Corynebacterium</taxon>
    </lineage>
</organism>
<dbReference type="InterPro" id="IPR011006">
    <property type="entry name" value="CheY-like_superfamily"/>
</dbReference>
<dbReference type="GO" id="GO:0000160">
    <property type="term" value="P:phosphorelay signal transduction system"/>
    <property type="evidence" value="ECO:0007669"/>
    <property type="project" value="InterPro"/>
</dbReference>
<dbReference type="PROSITE" id="PS50043">
    <property type="entry name" value="HTH_LUXR_2"/>
    <property type="match status" value="1"/>
</dbReference>
<evidence type="ECO:0000313" key="5">
    <source>
        <dbReference type="EMBL" id="MBI8988245.1"/>
    </source>
</evidence>
<evidence type="ECO:0000256" key="1">
    <source>
        <dbReference type="ARBA" id="ARBA00023125"/>
    </source>
</evidence>
<keyword evidence="6" id="KW-1185">Reference proteome</keyword>
<dbReference type="SUPFAM" id="SSF46894">
    <property type="entry name" value="C-terminal effector domain of the bipartite response regulators"/>
    <property type="match status" value="1"/>
</dbReference>
<dbReference type="PROSITE" id="PS50110">
    <property type="entry name" value="RESPONSE_REGULATORY"/>
    <property type="match status" value="1"/>
</dbReference>
<dbReference type="CDD" id="cd06170">
    <property type="entry name" value="LuxR_C_like"/>
    <property type="match status" value="1"/>
</dbReference>
<evidence type="ECO:0000256" key="2">
    <source>
        <dbReference type="PROSITE-ProRule" id="PRU00169"/>
    </source>
</evidence>
<dbReference type="Pfam" id="PF00072">
    <property type="entry name" value="Response_reg"/>
    <property type="match status" value="1"/>
</dbReference>
<dbReference type="SMART" id="SM00421">
    <property type="entry name" value="HTH_LUXR"/>
    <property type="match status" value="1"/>
</dbReference>
<proteinExistence type="predicted"/>
<dbReference type="SMART" id="SM00448">
    <property type="entry name" value="REC"/>
    <property type="match status" value="1"/>
</dbReference>
<feature type="domain" description="HTH luxR-type" evidence="3">
    <location>
        <begin position="137"/>
        <end position="202"/>
    </location>
</feature>
<dbReference type="Pfam" id="PF00196">
    <property type="entry name" value="GerE"/>
    <property type="match status" value="1"/>
</dbReference>
<accession>A0A934I470</accession>
<feature type="domain" description="Response regulatory" evidence="4">
    <location>
        <begin position="6"/>
        <end position="122"/>
    </location>
</feature>
<dbReference type="PRINTS" id="PR00038">
    <property type="entry name" value="HTHLUXR"/>
</dbReference>
<feature type="modified residue" description="4-aspartylphosphate" evidence="2">
    <location>
        <position position="57"/>
    </location>
</feature>
<dbReference type="SUPFAM" id="SSF52172">
    <property type="entry name" value="CheY-like"/>
    <property type="match status" value="1"/>
</dbReference>
<dbReference type="AlphaFoldDB" id="A0A934I470"/>
<evidence type="ECO:0000313" key="6">
    <source>
        <dbReference type="Proteomes" id="UP000645966"/>
    </source>
</evidence>
<evidence type="ECO:0000259" key="4">
    <source>
        <dbReference type="PROSITE" id="PS50110"/>
    </source>
</evidence>
<dbReference type="PANTHER" id="PTHR43214:SF42">
    <property type="entry name" value="TRANSCRIPTIONAL REGULATORY PROTEIN DESR"/>
    <property type="match status" value="1"/>
</dbReference>
<dbReference type="EMBL" id="JAEIOS010000009">
    <property type="protein sequence ID" value="MBI8988245.1"/>
    <property type="molecule type" value="Genomic_DNA"/>
</dbReference>
<gene>
    <name evidence="5" type="ORF">JDV75_00490</name>
</gene>
<name>A0A934I470_9CORY</name>
<comment type="caution">
    <text evidence="5">The sequence shown here is derived from an EMBL/GenBank/DDBJ whole genome shotgun (WGS) entry which is preliminary data.</text>
</comment>
<dbReference type="InterPro" id="IPR039420">
    <property type="entry name" value="WalR-like"/>
</dbReference>
<protein>
    <submittedName>
        <fullName evidence="5">Response regulator transcription factor</fullName>
    </submittedName>
</protein>
<keyword evidence="1" id="KW-0238">DNA-binding</keyword>